<keyword evidence="5 10" id="KW-0145">Chemotaxis</keyword>
<organism evidence="11 12">
    <name type="scientific">Shimia thalassica</name>
    <dbReference type="NCBI Taxonomy" id="1715693"/>
    <lineage>
        <taxon>Bacteria</taxon>
        <taxon>Pseudomonadati</taxon>
        <taxon>Pseudomonadota</taxon>
        <taxon>Alphaproteobacteria</taxon>
        <taxon>Rhodobacterales</taxon>
        <taxon>Roseobacteraceae</taxon>
    </lineage>
</organism>
<comment type="subcellular location">
    <subcellularLocation>
        <location evidence="10">Cell inner membrane</location>
    </subcellularLocation>
    <subcellularLocation>
        <location evidence="2">Cell membrane</location>
        <topology evidence="2">Single-pass membrane protein</topology>
    </subcellularLocation>
</comment>
<evidence type="ECO:0000256" key="8">
    <source>
        <dbReference type="ARBA" id="ARBA00022989"/>
    </source>
</evidence>
<keyword evidence="6 10" id="KW-0812">Transmembrane</keyword>
<keyword evidence="8 10" id="KW-1133">Transmembrane helix</keyword>
<evidence type="ECO:0000256" key="1">
    <source>
        <dbReference type="ARBA" id="ARBA00002254"/>
    </source>
</evidence>
<evidence type="ECO:0000313" key="12">
    <source>
        <dbReference type="Proteomes" id="UP000051870"/>
    </source>
</evidence>
<dbReference type="Proteomes" id="UP000051870">
    <property type="component" value="Unassembled WGS sequence"/>
</dbReference>
<evidence type="ECO:0000256" key="6">
    <source>
        <dbReference type="ARBA" id="ARBA00022692"/>
    </source>
</evidence>
<sequence>MATTTEPENLEPARGSKRPLYLGLFLAVLGGGGAFYAMYSDLLFGDETKSAKVEAQVEAAPMPDVAFVPIDPLVVSLGPNAINRHLRFRAQLEVVPAHEQDVIHLLPRIVDVLNNYLRALEASDIEQPAALMNLRAQMLRRVQIVVGPGRVNDLLVMEFVLK</sequence>
<evidence type="ECO:0000256" key="10">
    <source>
        <dbReference type="RuleBase" id="RU364125"/>
    </source>
</evidence>
<dbReference type="EMBL" id="CYTW01000006">
    <property type="protein sequence ID" value="CUK12625.1"/>
    <property type="molecule type" value="Genomic_DNA"/>
</dbReference>
<proteinExistence type="inferred from homology"/>
<evidence type="ECO:0000256" key="9">
    <source>
        <dbReference type="ARBA" id="ARBA00023136"/>
    </source>
</evidence>
<dbReference type="GO" id="GO:0006935">
    <property type="term" value="P:chemotaxis"/>
    <property type="evidence" value="ECO:0007669"/>
    <property type="project" value="UniProtKB-KW"/>
</dbReference>
<dbReference type="AlphaFoldDB" id="A0A0P1IMD0"/>
<keyword evidence="4" id="KW-1003">Cell membrane</keyword>
<dbReference type="STRING" id="1715693.PH7735_03695"/>
<evidence type="ECO:0000256" key="2">
    <source>
        <dbReference type="ARBA" id="ARBA00004162"/>
    </source>
</evidence>
<dbReference type="Pfam" id="PF03748">
    <property type="entry name" value="FliL"/>
    <property type="match status" value="1"/>
</dbReference>
<keyword evidence="11" id="KW-0282">Flagellum</keyword>
<evidence type="ECO:0000256" key="3">
    <source>
        <dbReference type="ARBA" id="ARBA00008281"/>
    </source>
</evidence>
<evidence type="ECO:0000256" key="4">
    <source>
        <dbReference type="ARBA" id="ARBA00022475"/>
    </source>
</evidence>
<keyword evidence="11" id="KW-0966">Cell projection</keyword>
<dbReference type="InterPro" id="IPR005503">
    <property type="entry name" value="FliL"/>
</dbReference>
<keyword evidence="7 10" id="KW-0283">Flagellar rotation</keyword>
<comment type="similarity">
    <text evidence="3 10">Belongs to the FliL family.</text>
</comment>
<evidence type="ECO:0000313" key="11">
    <source>
        <dbReference type="EMBL" id="CUK12625.1"/>
    </source>
</evidence>
<keyword evidence="9 10" id="KW-0472">Membrane</keyword>
<reference evidence="12" key="1">
    <citation type="submission" date="2015-09" db="EMBL/GenBank/DDBJ databases">
        <authorList>
            <person name="Rodrigo-Torres Lidia"/>
            <person name="Arahal R.David."/>
        </authorList>
    </citation>
    <scope>NUCLEOTIDE SEQUENCE [LARGE SCALE GENOMIC DNA]</scope>
    <source>
        <strain evidence="12">CECT 7735</strain>
    </source>
</reference>
<evidence type="ECO:0000256" key="7">
    <source>
        <dbReference type="ARBA" id="ARBA00022779"/>
    </source>
</evidence>
<keyword evidence="12" id="KW-1185">Reference proteome</keyword>
<keyword evidence="10" id="KW-0997">Cell inner membrane</keyword>
<dbReference type="GO" id="GO:0009425">
    <property type="term" value="C:bacterial-type flagellum basal body"/>
    <property type="evidence" value="ECO:0007669"/>
    <property type="project" value="InterPro"/>
</dbReference>
<evidence type="ECO:0000256" key="5">
    <source>
        <dbReference type="ARBA" id="ARBA00022500"/>
    </source>
</evidence>
<keyword evidence="11" id="KW-0969">Cilium</keyword>
<gene>
    <name evidence="11" type="ORF">PH7735_03695</name>
</gene>
<comment type="function">
    <text evidence="1 10">Controls the rotational direction of flagella during chemotaxis.</text>
</comment>
<dbReference type="GO" id="GO:0071973">
    <property type="term" value="P:bacterial-type flagellum-dependent cell motility"/>
    <property type="evidence" value="ECO:0007669"/>
    <property type="project" value="InterPro"/>
</dbReference>
<dbReference type="GO" id="GO:0005886">
    <property type="term" value="C:plasma membrane"/>
    <property type="evidence" value="ECO:0007669"/>
    <property type="project" value="UniProtKB-SubCell"/>
</dbReference>
<accession>A0A0P1IMD0</accession>
<name>A0A0P1IMD0_9RHOB</name>
<protein>
    <recommendedName>
        <fullName evidence="10">Flagellar protein FliL</fullName>
    </recommendedName>
</protein>
<feature type="transmembrane region" description="Helical" evidence="10">
    <location>
        <begin position="20"/>
        <end position="39"/>
    </location>
</feature>